<dbReference type="EMBL" id="JAAQPH010000011">
    <property type="protein sequence ID" value="NIA70028.1"/>
    <property type="molecule type" value="Genomic_DNA"/>
</dbReference>
<sequence length="107" mass="12271">MTPSYGSKAWRFMKGAMLRNLPLMITCRQFEDFLLDYVEGSLPAGQRRVFEFHIKICRECRDYLAAYREATKLGKQSFDDPAAPLPDDVPEDLITAVLEARRSTPEP</sequence>
<gene>
    <name evidence="2" type="ORF">HBA54_15595</name>
</gene>
<protein>
    <recommendedName>
        <fullName evidence="1">Putative zinc-finger domain-containing protein</fullName>
    </recommendedName>
</protein>
<accession>A0A967EZ13</accession>
<comment type="caution">
    <text evidence="2">The sequence shown here is derived from an EMBL/GenBank/DDBJ whole genome shotgun (WGS) entry which is preliminary data.</text>
</comment>
<dbReference type="Pfam" id="PF13490">
    <property type="entry name" value="zf-HC2"/>
    <property type="match status" value="1"/>
</dbReference>
<feature type="domain" description="Putative zinc-finger" evidence="1">
    <location>
        <begin position="27"/>
        <end position="61"/>
    </location>
</feature>
<dbReference type="AlphaFoldDB" id="A0A967EZ13"/>
<dbReference type="Gene3D" id="1.10.10.1320">
    <property type="entry name" value="Anti-sigma factor, zinc-finger domain"/>
    <property type="match status" value="1"/>
</dbReference>
<dbReference type="InterPro" id="IPR041916">
    <property type="entry name" value="Anti_sigma_zinc_sf"/>
</dbReference>
<dbReference type="InterPro" id="IPR027383">
    <property type="entry name" value="Znf_put"/>
</dbReference>
<proteinExistence type="predicted"/>
<name>A0A967EZ13_9PROT</name>
<evidence type="ECO:0000313" key="3">
    <source>
        <dbReference type="Proteomes" id="UP000761264"/>
    </source>
</evidence>
<evidence type="ECO:0000313" key="2">
    <source>
        <dbReference type="EMBL" id="NIA70028.1"/>
    </source>
</evidence>
<dbReference type="RefSeq" id="WP_167226204.1">
    <property type="nucleotide sequence ID" value="NZ_JAAQPH010000011.1"/>
</dbReference>
<keyword evidence="3" id="KW-1185">Reference proteome</keyword>
<reference evidence="2" key="1">
    <citation type="submission" date="2020-03" db="EMBL/GenBank/DDBJ databases">
        <title>Genome of Pelagibius litoralis DSM 21314T.</title>
        <authorList>
            <person name="Wang G."/>
        </authorList>
    </citation>
    <scope>NUCLEOTIDE SEQUENCE</scope>
    <source>
        <strain evidence="2">DSM 21314</strain>
    </source>
</reference>
<dbReference type="Proteomes" id="UP000761264">
    <property type="component" value="Unassembled WGS sequence"/>
</dbReference>
<evidence type="ECO:0000259" key="1">
    <source>
        <dbReference type="Pfam" id="PF13490"/>
    </source>
</evidence>
<organism evidence="2 3">
    <name type="scientific">Pelagibius litoralis</name>
    <dbReference type="NCBI Taxonomy" id="374515"/>
    <lineage>
        <taxon>Bacteria</taxon>
        <taxon>Pseudomonadati</taxon>
        <taxon>Pseudomonadota</taxon>
        <taxon>Alphaproteobacteria</taxon>
        <taxon>Rhodospirillales</taxon>
        <taxon>Rhodovibrionaceae</taxon>
        <taxon>Pelagibius</taxon>
    </lineage>
</organism>